<dbReference type="Gene3D" id="3.30.559.10">
    <property type="entry name" value="Chloramphenicol acetyltransferase-like domain"/>
    <property type="match status" value="3"/>
</dbReference>
<dbReference type="GO" id="GO:0016746">
    <property type="term" value="F:acyltransferase activity"/>
    <property type="evidence" value="ECO:0007669"/>
    <property type="project" value="InterPro"/>
</dbReference>
<dbReference type="Gene3D" id="3.30.300.30">
    <property type="match status" value="2"/>
</dbReference>
<keyword evidence="5" id="KW-0436">Ligase</keyword>
<dbReference type="InterPro" id="IPR001242">
    <property type="entry name" value="Condensation_dom"/>
</dbReference>
<dbReference type="InterPro" id="IPR000873">
    <property type="entry name" value="AMP-dep_synth/lig_dom"/>
</dbReference>
<feature type="domain" description="Carrier" evidence="8">
    <location>
        <begin position="3664"/>
        <end position="3738"/>
    </location>
</feature>
<sequence length="4434" mass="499645">MRTAYETLINANKIGITLWLAENDKLKYKATNHPETEATLKEIVAYKNEIIDLLKRNGIVSEEQPFPFIYRCEREPAALSFAQERLWFIEQYEGGTNAYHVPRVYQLRQSANIEAIKSAIRAIVSRHEVLRSTINKQGDETVQCLHDMPLEIEACTVNSNDELLAIVRKDISKPFDLGSEYPIRAKLYYVHAGGHTQTKSNIDVFLLINIHHIATDGWSMDCFQRELKLCYAAFAAGSIDSMKLPFLPVQYKDYAVWQREYLQGEVLQEQIEYWVNKLSGFESLNLQSDYTRPKNLEYHGKRKYFTLDKQASAQLQALSKEHGTTLHVMLLSIFSILLSKYTGQGDIVTGSPIANRHHDQIKDLIGYFVNTQVNRIKIDPHRNCKELFEQVHHEQAASQRYQDLPFEKLVELLQIERDLGRHPIFQVMFGVQSFGKVLDRTDEDTSSPVFLCEDINQQNEIAAFDISLFVDCSAEAFEGMISYKTSLFSESTIEKLIKHYCFIIDQILKNPCQSISELTLLSPDEYQQVVYKWNQTANEAALTKSINQRFLEQVEKNPDSIALVCNESFLSYQELNHKANQLAAHLQRTLSINGVLTSGKKVKIGLLLDRSPEMIIAMLAILKCGAVYVPMDPDYPQQRLEHIVSDTEAALILTLRHTVEHQSVEKQKGLRLDSYQAFDNKFLFIDLDEPLYTLESNDVAENACPEDLAYVIYTSGTAGNPKGVLISHANITSLVFSDFIQVNSSDNFLFLSSPVFDAATFEIWMPLLHGGKLIIPADTKSLVASPETFGKLIDSQNISILWLTKTLFENLYLIKPDLFKNLNYLLVGGEALNKDIINSLIESVYSPKNLLNGYGPTESTTFTCVYPMNKQICSANVPIGKPMKGRTCYVLDSNEKPVPVGVIGELFIGGDGLAHGYLNNPELTAKKFIADKFGNPVSAGYQQPKLYKTGDLVRWMPDGNIEYIGRKDGQVKIRGYRIELSEIENKLKKLAGIEQVAVLMKTREADNLSNKILVAYYTTDKTLSLSPQNITNYLVAQLPDYMVPNAFVELDAFPVTVNGKLNIKALPEPRYAIEQDYTAPNSDLERSVCEIYADVLGIPVDEVSINGNFFSMGGNSILSIRLKHKLNQVSEFESLSIADLFKFNSVQKLVASIENDSDSDYKIQNHISHADDKIAIIGLSGSFSGVDHMDDLWSLVSHQKEGVIFCSKEECIALGVSEEKLANPDYIPIATHVRNTDKFDPQFWGMSPNEAKLLDPQIRKFMEHCWVALESSGYITQRKSRLIGVFAGSGTDHYFQNNIVERTKSGEIDLWEASVSNRKDSLTTKAAYFLGLTGPAISINTSCSTGLVSIIEACRNIQLGTCDMALAGGVSLTMPEEIGYTYTEGMIMSRDGHCRPFDQSASGTIPASGVAVVLLKRLSAAIQDNDEILGVVSGYASNNDGDRKTSYTAPSLIGQSECIINAYEMAEINSCDVDYIECHGTATHLGDPIEVQALKEAFQYKSAQRKRLNRTVLGAVKANLGHTDAASGVAGVIKVVQMLKNEIIPGQTNFSSANVELNLEKTPFEIITQNKPWTASSKPRIAGVSSFGIGGTNAHIVIQDLSGSHVQRPLLEVNAQEAHGPFIIPISAKSRTALDYNKSALLAYIQKNKGKDQFIKNLAFTLQHNREHYEFRSAYVAADVKELIHLINNDKSYNQIPFEQDNKVVFMFPGQGTQYTNMGKRLYENEPKFAEIVDQCIALANQYLSTDVRDVLFKENCIQNNDINSTEWTQICLFIIEYSLARYLQLLDVKADAYMGHSIGEYVAATLSEMFSLEDAIKLVIARGQLMQSMQPGNMLAVKGKLTDIQHAVAAHVCEVAVINSHEDSVISGLKENIQALQSTLTELGLPSVLLTTSHAYHSRMMESSAHHLKNFLADVAINAPTKPFVTNLTGKMATSTIQTAEYWCDQLRNTVRFADCIATLSEYFNHKVTFIEVGCGKGLSSFVNKFKEYDNRKNIHTYDILPSINGCQEHDVKNGTELLTILWKNNQLSFDAPVFASQLSTGKNLSDCPTYQFDLQKCWFEKPLLEATHTKLQLLDKKHWYSVPQWSSCKVFKQSNDNSLFKKALILLRHDQLQYERYTALADEFMVIKLDANATEYGAGDNCIIINPESEQHFAKLRAYIADSDHDAIIHAASIDNSDMLESALSYGFYSLFLTRSYLLNATQFKKFLVLTNGITQLIETDRINAANATMVGAVRNIKHEFSHIKTGLLDVGEVNEHSTSQIKQVFSEEDSYQVNTLFAIKFGKLWQETYVRINPSEFINQDVITDGDVILITGGMGGVALSIAKTISEKHHVTFILLSRNDIYQIHSPSDYVKQKLALIEQIKCNGSVVLTHAVDIGNDDSFNRALLNKLALNKDITGVIHTAGVEPLAPEHYNIQNVKRALAGKVYGLRNILQYINIDKLKYLACTSSLASILGDVNRIEYCAANSYLDYLAVDRNKLGSTHVVSINWPGWSDIGIVRNNEEANVNGPRDDDKLRALISLNAVQQNEGASIFYDLMQQPYSQVVFSKLDIQLLENTLFKPLTSVENDTSRNVVILEEAHTEQEAIVAQLFAEVLGVERLSVDDDFFRIGGNSILAIQLSHKISRNLNFDIRVADIFKYRTIRNILSSVSIEDRIEIPKQTAKNVVLSFAQQRLWFIEQYEQGTNAYHIPSLYKLKSNSNIAHLEQAISDIVVRHEVLRSVIHQDDNFEFGMQMVCDNPLKIDHEVLLDRTVLDTLIARDIAKPFNLSAEYPIRVKLYVLAVQSEKEHILLVNMHHIATDGWSMDIFLRELAALYRAYSANKPLVLPSLPIQYKDFAQWQRQYLRGEVLQKQLDYWKRKLTGFSTLELPGDYQRPVQVDYKGGHQVFTLSVETSQAIKALAKAEQTTVHTILLTAFSILLSKLANQSDIVTGSPIANRHYAQIKDLIGLFINTQVNRIEVDQTTTYNQLIRHVHQDQVDGQQYQDVPFEKLVEELDVDRDLSRHPIFQVMFGVQSFGQLDSSEGWVSDLPLLPYEIDKSADEISRFDLALFINDSREQIQGYMAYKTSLFKQQTISRYIDRFVCLLEGLLQSPDKAINQFSLLSQAERDLIISDWNNTQFDYPKQATVNQLFQFQAELKPDEVALVYRDMRLTYQELNEKSNALANILRKTYKDRTGSDIKAGKLIPICFDRSLEMVVGILAVFKAGGAYVPIDPHYPQDRIDYILNDIGAELVLTKRIFVKDNPEAFGMSQPDEQKTSLPLFAADFAVVADLGESFYLSTGKYNLPQYSEPSDIAYVIYTSGTTGRPKGVLVNHTSLVYYTHIFIGIVGTDKIKSAFLLNYCFDASLPTIFSGLLKSGTTFILDNINQFTSHQLIDYLLAENINTLRLTPSMLMTYKDELVKYDKPLSLVLGGEPINFEVVNELRNNAFIKIFNQYGPTECTVGSTAKAINSDISVQNIGKPYPGKRLYILDQSRQLCPIGQVGELYIGGEGLANGYLNRMDLTAERFIDNPYVTDADQLSGFTKLYKTGDIGRWLQNGDIEYFGRNDDQIKLRGFRIELGEIENRFMALDGIKEACVLLQTHVVNSGAANKFLVGYYSLQNNVDLSPEVILQKLANQLPEYMLPSYAMKLDAFPLTPNGKLDKKSLPKPTFIQSERYVAPSSEHEHKICAIWQEILGLPRVGVTDDFFRIGGDSISSIQVASRIRKIGFNCQVKSIFEYRTVERLCYYLTTTCPASDIQFEEGLLTGNLGLLPIQDWFLLQVDSKRIVNPHHWNQSFLVKVPELNLDVLPGIIQQLVDYHDILRVRYTKQQGSWCQSYLSSISVPMLKVLDIREYSDDELSVILTEWQSHFDLFDGPLFQFAYLYGYQDSSARLFCSFHHLIVDSVSWRILIQDFKALYEGQSLERKGTSYRQWVNEVQHYPERTSNENEFWQRQVDDVPNYIDLLNIDAQGHANCFNEVSLSQELTYSLLHTANRPYHTEINELILTALVYALKALSDEDNYGITLEGHGRENISDSIDHSHTVGWFTSKFPVKLQAKKDLAQTIKGIKHLLRSIPHKGIGFGAFVTHPAITTTYDFNDMPAISFNYLGRFDAAEGYWQVVNENSGKSVGADNPLMSIIQLNGMVNQGKLWFGIHSRLSIEQAMLFASAFSQSLEKVVTHCCLQDKLLGHLDHPDDFNDYLPYEIVHENIDNKPIFILPPGGGGAESFCSNLVPNLTEQKLVLFNNFYDFLNENKGSHSTDNLTFEKLAVCYVDHIKQLQPEGPYTLAGWSFGGVLAFEIAKQLTELGDQVNRLVLLDSYFNYKEALMNSEFPDAALFENNVSYQYRPEMFEFPSPTEVVLFKATKVDDRAINDKTAAVDADYLAKYKSIHAYYVKNARDNHLGTVVKNANINIIPMDASHNSWVSNTQVIQAIVDVLNAKHSAEKSL</sequence>
<dbReference type="Gene3D" id="3.40.50.980">
    <property type="match status" value="4"/>
</dbReference>
<dbReference type="InterPro" id="IPR020845">
    <property type="entry name" value="AMP-binding_CS"/>
</dbReference>
<dbReference type="SUPFAM" id="SSF53474">
    <property type="entry name" value="alpha/beta-Hydrolases"/>
    <property type="match status" value="1"/>
</dbReference>
<dbReference type="InterPro" id="IPR044894">
    <property type="entry name" value="TubC_N_sf"/>
</dbReference>
<dbReference type="Pfam" id="PF08659">
    <property type="entry name" value="KR"/>
    <property type="match status" value="1"/>
</dbReference>
<dbReference type="InterPro" id="IPR014031">
    <property type="entry name" value="Ketoacyl_synth_C"/>
</dbReference>
<dbReference type="InterPro" id="IPR020841">
    <property type="entry name" value="PKS_Beta-ketoAc_synthase_dom"/>
</dbReference>
<dbReference type="CDD" id="cd19531">
    <property type="entry name" value="LCL_NRPS-like"/>
    <property type="match status" value="2"/>
</dbReference>
<dbReference type="Pfam" id="PF02801">
    <property type="entry name" value="Ketoacyl-synt_C"/>
    <property type="match status" value="1"/>
</dbReference>
<dbReference type="InterPro" id="IPR001031">
    <property type="entry name" value="Thioesterase"/>
</dbReference>
<dbReference type="InterPro" id="IPR036736">
    <property type="entry name" value="ACP-like_sf"/>
</dbReference>
<dbReference type="SUPFAM" id="SSF51735">
    <property type="entry name" value="NAD(P)-binding Rossmann-fold domains"/>
    <property type="match status" value="1"/>
</dbReference>
<evidence type="ECO:0000256" key="6">
    <source>
        <dbReference type="ARBA" id="ARBA00022679"/>
    </source>
</evidence>
<dbReference type="Gene3D" id="3.40.47.10">
    <property type="match status" value="1"/>
</dbReference>
<keyword evidence="4" id="KW-0597">Phosphoprotein</keyword>
<dbReference type="InterPro" id="IPR014043">
    <property type="entry name" value="Acyl_transferase_dom"/>
</dbReference>
<dbReference type="Pfam" id="PF00550">
    <property type="entry name" value="PP-binding"/>
    <property type="match status" value="3"/>
</dbReference>
<dbReference type="PANTHER" id="PTHR45527">
    <property type="entry name" value="NONRIBOSOMAL PEPTIDE SYNTHETASE"/>
    <property type="match status" value="1"/>
</dbReference>
<dbReference type="InterPro" id="IPR036291">
    <property type="entry name" value="NAD(P)-bd_dom_sf"/>
</dbReference>
<dbReference type="InterPro" id="IPR009081">
    <property type="entry name" value="PP-bd_ACP"/>
</dbReference>
<dbReference type="InterPro" id="IPR010071">
    <property type="entry name" value="AA_adenyl_dom"/>
</dbReference>
<comment type="caution">
    <text evidence="10">The sequence shown here is derived from an EMBL/GenBank/DDBJ whole genome shotgun (WGS) entry which is preliminary data.</text>
</comment>
<evidence type="ECO:0000256" key="3">
    <source>
        <dbReference type="ARBA" id="ARBA00022450"/>
    </source>
</evidence>
<dbReference type="Gene3D" id="2.30.38.10">
    <property type="entry name" value="Luciferase, Domain 3"/>
    <property type="match status" value="2"/>
</dbReference>
<dbReference type="Gene3D" id="1.10.10.1830">
    <property type="entry name" value="Non-ribosomal peptide synthase, adenylation domain"/>
    <property type="match status" value="1"/>
</dbReference>
<dbReference type="SUPFAM" id="SSF47336">
    <property type="entry name" value="ACP-like"/>
    <property type="match status" value="3"/>
</dbReference>
<evidence type="ECO:0000256" key="7">
    <source>
        <dbReference type="ARBA" id="ARBA00029443"/>
    </source>
</evidence>
<evidence type="ECO:0000256" key="4">
    <source>
        <dbReference type="ARBA" id="ARBA00022553"/>
    </source>
</evidence>
<dbReference type="SMART" id="SM00825">
    <property type="entry name" value="PKS_KS"/>
    <property type="match status" value="1"/>
</dbReference>
<dbReference type="InterPro" id="IPR013968">
    <property type="entry name" value="PKS_KR"/>
</dbReference>
<dbReference type="Gene3D" id="3.40.50.1820">
    <property type="entry name" value="alpha/beta hydrolase"/>
    <property type="match status" value="2"/>
</dbReference>
<dbReference type="Gene3D" id="3.40.366.10">
    <property type="entry name" value="Malonyl-Coenzyme A Acyl Carrier Protein, domain 2"/>
    <property type="match status" value="1"/>
</dbReference>
<dbReference type="InterPro" id="IPR029058">
    <property type="entry name" value="AB_hydrolase_fold"/>
</dbReference>
<evidence type="ECO:0000256" key="5">
    <source>
        <dbReference type="ARBA" id="ARBA00022598"/>
    </source>
</evidence>
<dbReference type="GO" id="GO:0031177">
    <property type="term" value="F:phosphopantetheine binding"/>
    <property type="evidence" value="ECO:0007669"/>
    <property type="project" value="InterPro"/>
</dbReference>
<dbReference type="FunFam" id="1.10.1200.10:FF:000005">
    <property type="entry name" value="Nonribosomal peptide synthetase 1"/>
    <property type="match status" value="1"/>
</dbReference>
<dbReference type="InterPro" id="IPR016036">
    <property type="entry name" value="Malonyl_transacylase_ACP-bd"/>
</dbReference>
<dbReference type="InterPro" id="IPR016035">
    <property type="entry name" value="Acyl_Trfase/lysoPLipase"/>
</dbReference>
<comment type="similarity">
    <text evidence="7">In the C-terminal section; belongs to the NRP synthetase family.</text>
</comment>
<organism evidence="10">
    <name type="scientific">Salmonella enterica subsp. enterica serovar Weltevreden</name>
    <dbReference type="NCBI Taxonomy" id="57743"/>
    <lineage>
        <taxon>Bacteria</taxon>
        <taxon>Pseudomonadati</taxon>
        <taxon>Pseudomonadota</taxon>
        <taxon>Gammaproteobacteria</taxon>
        <taxon>Enterobacterales</taxon>
        <taxon>Enterobacteriaceae</taxon>
        <taxon>Salmonella</taxon>
    </lineage>
</organism>
<reference evidence="10" key="1">
    <citation type="submission" date="2018-11" db="EMBL/GenBank/DDBJ databases">
        <authorList>
            <person name="Ashton P.M."/>
            <person name="Dallman T."/>
            <person name="Nair S."/>
            <person name="De Pinna E."/>
            <person name="Peters T."/>
            <person name="Grant K."/>
        </authorList>
    </citation>
    <scope>NUCLEOTIDE SEQUENCE</scope>
    <source>
        <strain evidence="10">634830</strain>
    </source>
</reference>
<dbReference type="Pfam" id="PF00668">
    <property type="entry name" value="Condensation"/>
    <property type="match status" value="3"/>
</dbReference>
<dbReference type="InterPro" id="IPR032821">
    <property type="entry name" value="PKS_assoc"/>
</dbReference>
<name>A0A3U4DDU4_SALET</name>
<feature type="domain" description="Ketosynthase family 3 (KS3)" evidence="9">
    <location>
        <begin position="1171"/>
        <end position="1600"/>
    </location>
</feature>
<dbReference type="NCBIfam" id="NF003417">
    <property type="entry name" value="PRK04813.1"/>
    <property type="match status" value="2"/>
</dbReference>
<dbReference type="Pfam" id="PF00698">
    <property type="entry name" value="Acyl_transf_1"/>
    <property type="match status" value="1"/>
</dbReference>
<dbReference type="NCBIfam" id="TIGR01733">
    <property type="entry name" value="AA-adenyl-dom"/>
    <property type="match status" value="2"/>
</dbReference>
<dbReference type="CDD" id="cd00833">
    <property type="entry name" value="PKS"/>
    <property type="match status" value="1"/>
</dbReference>
<dbReference type="Gene3D" id="3.30.70.250">
    <property type="entry name" value="Malonyl-CoA ACP transacylase, ACP-binding"/>
    <property type="match status" value="1"/>
</dbReference>
<dbReference type="InterPro" id="IPR001227">
    <property type="entry name" value="Ac_transferase_dom_sf"/>
</dbReference>
<dbReference type="InterPro" id="IPR057326">
    <property type="entry name" value="KR_dom"/>
</dbReference>
<dbReference type="Pfam" id="PF00501">
    <property type="entry name" value="AMP-binding"/>
    <property type="match status" value="2"/>
</dbReference>
<dbReference type="GO" id="GO:0044281">
    <property type="term" value="P:small molecule metabolic process"/>
    <property type="evidence" value="ECO:0007669"/>
    <property type="project" value="UniProtKB-ARBA"/>
</dbReference>
<dbReference type="GO" id="GO:0043041">
    <property type="term" value="P:amino acid activation for nonribosomal peptide biosynthetic process"/>
    <property type="evidence" value="ECO:0007669"/>
    <property type="project" value="TreeGrafter"/>
</dbReference>
<dbReference type="CDD" id="cd12117">
    <property type="entry name" value="A_NRPS_Srf_like"/>
    <property type="match status" value="1"/>
</dbReference>
<evidence type="ECO:0000259" key="8">
    <source>
        <dbReference type="PROSITE" id="PS50075"/>
    </source>
</evidence>
<dbReference type="EMBL" id="AAHSHO010000033">
    <property type="protein sequence ID" value="EBZ7972799.1"/>
    <property type="molecule type" value="Genomic_DNA"/>
</dbReference>
<evidence type="ECO:0000313" key="10">
    <source>
        <dbReference type="EMBL" id="EBZ7972799.1"/>
    </source>
</evidence>
<comment type="similarity">
    <text evidence="2">Belongs to the short-chain dehydrogenases/reductases (SDR) family.</text>
</comment>
<dbReference type="Gene3D" id="3.40.50.720">
    <property type="entry name" value="NAD(P)-binding Rossmann-like Domain"/>
    <property type="match status" value="1"/>
</dbReference>
<dbReference type="SMART" id="SM00827">
    <property type="entry name" value="PKS_AT"/>
    <property type="match status" value="1"/>
</dbReference>
<dbReference type="PANTHER" id="PTHR45527:SF1">
    <property type="entry name" value="FATTY ACID SYNTHASE"/>
    <property type="match status" value="1"/>
</dbReference>
<dbReference type="Pfam" id="PF00975">
    <property type="entry name" value="Thioesterase"/>
    <property type="match status" value="1"/>
</dbReference>
<dbReference type="SUPFAM" id="SSF53901">
    <property type="entry name" value="Thiolase-like"/>
    <property type="match status" value="1"/>
</dbReference>
<protein>
    <submittedName>
        <fullName evidence="10">Amino acid adenylation domain-containing protein</fullName>
    </submittedName>
</protein>
<keyword evidence="3" id="KW-0596">Phosphopantetheine</keyword>
<dbReference type="PROSITE" id="PS00455">
    <property type="entry name" value="AMP_BINDING"/>
    <property type="match status" value="1"/>
</dbReference>
<comment type="cofactor">
    <cofactor evidence="1">
        <name>pantetheine 4'-phosphate</name>
        <dbReference type="ChEBI" id="CHEBI:47942"/>
    </cofactor>
</comment>
<dbReference type="InterPro" id="IPR020806">
    <property type="entry name" value="PKS_PP-bd"/>
</dbReference>
<keyword evidence="6" id="KW-0808">Transferase</keyword>
<dbReference type="SMART" id="SM00823">
    <property type="entry name" value="PKS_PP"/>
    <property type="match status" value="3"/>
</dbReference>
<dbReference type="Pfam" id="PF16197">
    <property type="entry name" value="KAsynt_C_assoc"/>
    <property type="match status" value="1"/>
</dbReference>
<dbReference type="PROSITE" id="PS00012">
    <property type="entry name" value="PHOSPHOPANTETHEINE"/>
    <property type="match status" value="2"/>
</dbReference>
<proteinExistence type="inferred from homology"/>
<dbReference type="SMART" id="SM00822">
    <property type="entry name" value="PKS_KR"/>
    <property type="match status" value="1"/>
</dbReference>
<dbReference type="Gene3D" id="1.10.1200.10">
    <property type="entry name" value="ACP-like"/>
    <property type="match status" value="2"/>
</dbReference>
<dbReference type="InterPro" id="IPR041464">
    <property type="entry name" value="TubC_N"/>
</dbReference>
<dbReference type="GO" id="GO:0044550">
    <property type="term" value="P:secondary metabolite biosynthetic process"/>
    <property type="evidence" value="ECO:0007669"/>
    <property type="project" value="UniProtKB-ARBA"/>
</dbReference>
<dbReference type="Gene3D" id="3.30.559.30">
    <property type="entry name" value="Nonribosomal peptide synthetase, condensation domain"/>
    <property type="match status" value="3"/>
</dbReference>
<dbReference type="InterPro" id="IPR016039">
    <property type="entry name" value="Thiolase-like"/>
</dbReference>
<dbReference type="Pfam" id="PF18563">
    <property type="entry name" value="TubC_N"/>
    <property type="match status" value="1"/>
</dbReference>
<dbReference type="PROSITE" id="PS50075">
    <property type="entry name" value="CARRIER"/>
    <property type="match status" value="3"/>
</dbReference>
<dbReference type="Pfam" id="PF00109">
    <property type="entry name" value="ketoacyl-synt"/>
    <property type="match status" value="1"/>
</dbReference>
<dbReference type="InterPro" id="IPR045851">
    <property type="entry name" value="AMP-bd_C_sf"/>
</dbReference>
<dbReference type="Gene3D" id="3.30.70.3290">
    <property type="match status" value="1"/>
</dbReference>
<dbReference type="SUPFAM" id="SSF56801">
    <property type="entry name" value="Acetyl-CoA synthetase-like"/>
    <property type="match status" value="2"/>
</dbReference>
<feature type="domain" description="Carrier" evidence="8">
    <location>
        <begin position="1079"/>
        <end position="1157"/>
    </location>
</feature>
<dbReference type="SUPFAM" id="SSF55048">
    <property type="entry name" value="Probable ACP-binding domain of malonyl-CoA ACP transacylase"/>
    <property type="match status" value="1"/>
</dbReference>
<dbReference type="InterPro" id="IPR014030">
    <property type="entry name" value="Ketoacyl_synth_N"/>
</dbReference>
<gene>
    <name evidence="10" type="ORF">EGK95_18600</name>
</gene>
<dbReference type="GO" id="GO:0016874">
    <property type="term" value="F:ligase activity"/>
    <property type="evidence" value="ECO:0007669"/>
    <property type="project" value="UniProtKB-KW"/>
</dbReference>
<feature type="domain" description="Carrier" evidence="8">
    <location>
        <begin position="2581"/>
        <end position="2656"/>
    </location>
</feature>
<evidence type="ECO:0000259" key="9">
    <source>
        <dbReference type="PROSITE" id="PS52004"/>
    </source>
</evidence>
<dbReference type="PROSITE" id="PS52004">
    <property type="entry name" value="KS3_2"/>
    <property type="match status" value="1"/>
</dbReference>
<dbReference type="FunFam" id="3.40.50.980:FF:000001">
    <property type="entry name" value="Non-ribosomal peptide synthetase"/>
    <property type="match status" value="2"/>
</dbReference>
<dbReference type="GO" id="GO:0005737">
    <property type="term" value="C:cytoplasm"/>
    <property type="evidence" value="ECO:0007669"/>
    <property type="project" value="TreeGrafter"/>
</dbReference>
<dbReference type="CDD" id="cd05930">
    <property type="entry name" value="A_NRPS"/>
    <property type="match status" value="1"/>
</dbReference>
<dbReference type="SUPFAM" id="SSF52151">
    <property type="entry name" value="FabD/lysophospholipase-like"/>
    <property type="match status" value="1"/>
</dbReference>
<evidence type="ECO:0000256" key="2">
    <source>
        <dbReference type="ARBA" id="ARBA00006484"/>
    </source>
</evidence>
<dbReference type="InterPro" id="IPR023213">
    <property type="entry name" value="CAT-like_dom_sf"/>
</dbReference>
<evidence type="ECO:0000256" key="1">
    <source>
        <dbReference type="ARBA" id="ARBA00001957"/>
    </source>
</evidence>
<accession>A0A3U4DDU4</accession>
<dbReference type="InterPro" id="IPR006162">
    <property type="entry name" value="Ppantetheine_attach_site"/>
</dbReference>
<dbReference type="SUPFAM" id="SSF52777">
    <property type="entry name" value="CoA-dependent acyltransferases"/>
    <property type="match status" value="6"/>
</dbReference>